<evidence type="ECO:0000313" key="2">
    <source>
        <dbReference type="Proteomes" id="UP001177140"/>
    </source>
</evidence>
<gene>
    <name evidence="1" type="ORF">MKW94_027267</name>
</gene>
<sequence>MEDYHNFPGENPVFHDDKDSKIEKDVKVLEYQILGSLEGDYLGPIYRGES</sequence>
<evidence type="ECO:0000313" key="1">
    <source>
        <dbReference type="EMBL" id="MCL7047763.1"/>
    </source>
</evidence>
<organism evidence="1 2">
    <name type="scientific">Papaver nudicaule</name>
    <name type="common">Iceland poppy</name>
    <dbReference type="NCBI Taxonomy" id="74823"/>
    <lineage>
        <taxon>Eukaryota</taxon>
        <taxon>Viridiplantae</taxon>
        <taxon>Streptophyta</taxon>
        <taxon>Embryophyta</taxon>
        <taxon>Tracheophyta</taxon>
        <taxon>Spermatophyta</taxon>
        <taxon>Magnoliopsida</taxon>
        <taxon>Ranunculales</taxon>
        <taxon>Papaveraceae</taxon>
        <taxon>Papaveroideae</taxon>
        <taxon>Papaver</taxon>
    </lineage>
</organism>
<comment type="caution">
    <text evidence="1">The sequence shown here is derived from an EMBL/GenBank/DDBJ whole genome shotgun (WGS) entry which is preliminary data.</text>
</comment>
<protein>
    <submittedName>
        <fullName evidence="1">Uncharacterized protein</fullName>
    </submittedName>
</protein>
<dbReference type="AlphaFoldDB" id="A0AA41VUQ0"/>
<keyword evidence="2" id="KW-1185">Reference proteome</keyword>
<dbReference type="EMBL" id="JAJJMA010296902">
    <property type="protein sequence ID" value="MCL7047763.1"/>
    <property type="molecule type" value="Genomic_DNA"/>
</dbReference>
<reference evidence="1" key="1">
    <citation type="submission" date="2022-03" db="EMBL/GenBank/DDBJ databases">
        <title>A functionally conserved STORR gene fusion in Papaver species that diverged 16.8 million years ago.</title>
        <authorList>
            <person name="Catania T."/>
        </authorList>
    </citation>
    <scope>NUCLEOTIDE SEQUENCE</scope>
    <source>
        <strain evidence="1">S-191538</strain>
    </source>
</reference>
<proteinExistence type="predicted"/>
<accession>A0AA41VUQ0</accession>
<name>A0AA41VUQ0_PAPNU</name>
<dbReference type="Proteomes" id="UP001177140">
    <property type="component" value="Unassembled WGS sequence"/>
</dbReference>